<feature type="region of interest" description="Disordered" evidence="1">
    <location>
        <begin position="1"/>
        <end position="161"/>
    </location>
</feature>
<accession>A0A1B6LHM4</accession>
<feature type="region of interest" description="Disordered" evidence="1">
    <location>
        <begin position="288"/>
        <end position="312"/>
    </location>
</feature>
<feature type="compositionally biased region" description="Acidic residues" evidence="1">
    <location>
        <begin position="8"/>
        <end position="29"/>
    </location>
</feature>
<feature type="compositionally biased region" description="Low complexity" evidence="1">
    <location>
        <begin position="289"/>
        <end position="300"/>
    </location>
</feature>
<feature type="compositionally biased region" description="Polar residues" evidence="1">
    <location>
        <begin position="75"/>
        <end position="101"/>
    </location>
</feature>
<sequence length="312" mass="33872">MALRSSEIDEMLFEESDCEGFTASEDEDNILAYSGSDDYEPPSDVESSDDDFELKPKRKKPKTSNHPAVPKSNLDKPQQLNSTTDNVFAPQATSSSSSKRNPTAGKSPVSMSNKRKPMAKNKKNPVSDAVKKSKTEKTKKVQYNDPWDTPPRIDEPAPNCSTSDLTAVATSVSEDIPSTAKQSSSVEIPTDHSDLAFNKPSTSKQHRTTKSKENLWDNKSRIVVKKVSNVNQQTKRCGSLQPNSTASLFTSSNTAISETTVITSETTRFLPLGAGISTFNDLHPVGENSSLSTSSTVSSTAGPKKLLNKTHL</sequence>
<evidence type="ECO:0000256" key="1">
    <source>
        <dbReference type="SAM" id="MobiDB-lite"/>
    </source>
</evidence>
<feature type="compositionally biased region" description="Basic residues" evidence="1">
    <location>
        <begin position="113"/>
        <end position="123"/>
    </location>
</feature>
<name>A0A1B6LHM4_9HEMI</name>
<reference evidence="2" key="1">
    <citation type="submission" date="2015-11" db="EMBL/GenBank/DDBJ databases">
        <title>De novo transcriptome assembly of four potential Pierce s Disease insect vectors from Arizona vineyards.</title>
        <authorList>
            <person name="Tassone E.E."/>
        </authorList>
    </citation>
    <scope>NUCLEOTIDE SEQUENCE</scope>
</reference>
<dbReference type="AlphaFoldDB" id="A0A1B6LHM4"/>
<protein>
    <submittedName>
        <fullName evidence="2">Uncharacterized protein</fullName>
    </submittedName>
</protein>
<organism evidence="2">
    <name type="scientific">Graphocephala atropunctata</name>
    <dbReference type="NCBI Taxonomy" id="36148"/>
    <lineage>
        <taxon>Eukaryota</taxon>
        <taxon>Metazoa</taxon>
        <taxon>Ecdysozoa</taxon>
        <taxon>Arthropoda</taxon>
        <taxon>Hexapoda</taxon>
        <taxon>Insecta</taxon>
        <taxon>Pterygota</taxon>
        <taxon>Neoptera</taxon>
        <taxon>Paraneoptera</taxon>
        <taxon>Hemiptera</taxon>
        <taxon>Auchenorrhyncha</taxon>
        <taxon>Membracoidea</taxon>
        <taxon>Cicadellidae</taxon>
        <taxon>Cicadellinae</taxon>
        <taxon>Cicadellini</taxon>
        <taxon>Graphocephala</taxon>
    </lineage>
</organism>
<dbReference type="EMBL" id="GEBQ01016761">
    <property type="protein sequence ID" value="JAT23216.1"/>
    <property type="molecule type" value="Transcribed_RNA"/>
</dbReference>
<evidence type="ECO:0000313" key="2">
    <source>
        <dbReference type="EMBL" id="JAT23216.1"/>
    </source>
</evidence>
<feature type="compositionally biased region" description="Basic and acidic residues" evidence="1">
    <location>
        <begin position="129"/>
        <end position="139"/>
    </location>
</feature>
<gene>
    <name evidence="2" type="ORF">g.37602</name>
</gene>
<feature type="compositionally biased region" description="Acidic residues" evidence="1">
    <location>
        <begin position="37"/>
        <end position="52"/>
    </location>
</feature>
<proteinExistence type="predicted"/>